<dbReference type="HOGENOM" id="CLU_019722_1_2_7"/>
<feature type="domain" description="Amine oxidase" evidence="6">
    <location>
        <begin position="4"/>
        <end position="266"/>
    </location>
</feature>
<proteinExistence type="predicted"/>
<evidence type="ECO:0000256" key="1">
    <source>
        <dbReference type="ARBA" id="ARBA00022630"/>
    </source>
</evidence>
<dbReference type="SUPFAM" id="SSF51905">
    <property type="entry name" value="FAD/NAD(P)-binding domain"/>
    <property type="match status" value="1"/>
</dbReference>
<dbReference type="InterPro" id="IPR036188">
    <property type="entry name" value="FAD/NAD-bd_sf"/>
</dbReference>
<dbReference type="PANTHER" id="PTHR46091">
    <property type="entry name" value="BLR7054 PROTEIN"/>
    <property type="match status" value="1"/>
</dbReference>
<evidence type="ECO:0000313" key="8">
    <source>
        <dbReference type="Proteomes" id="UP000006732"/>
    </source>
</evidence>
<dbReference type="eggNOG" id="COG1233">
    <property type="taxonomic scope" value="Bacteria"/>
</dbReference>
<keyword evidence="1" id="KW-0285">Flavoprotein</keyword>
<keyword evidence="3" id="KW-0274">FAD</keyword>
<evidence type="ECO:0000256" key="2">
    <source>
        <dbReference type="ARBA" id="ARBA00022729"/>
    </source>
</evidence>
<protein>
    <recommendedName>
        <fullName evidence="6">Amine oxidase domain-containing protein</fullName>
    </recommendedName>
</protein>
<evidence type="ECO:0000313" key="7">
    <source>
        <dbReference type="EMBL" id="ABK98535.1"/>
    </source>
</evidence>
<evidence type="ECO:0000256" key="3">
    <source>
        <dbReference type="ARBA" id="ARBA00022827"/>
    </source>
</evidence>
<dbReference type="AlphaFoldDB" id="A1AMG5"/>
<reference evidence="7 8" key="1">
    <citation type="submission" date="2006-10" db="EMBL/GenBank/DDBJ databases">
        <title>Complete sequence of chromosome of Pelobacter propionicus DSM 2379.</title>
        <authorList>
            <consortium name="US DOE Joint Genome Institute"/>
            <person name="Copeland A."/>
            <person name="Lucas S."/>
            <person name="Lapidus A."/>
            <person name="Barry K."/>
            <person name="Detter J.C."/>
            <person name="Glavina del Rio T."/>
            <person name="Hammon N."/>
            <person name="Israni S."/>
            <person name="Dalin E."/>
            <person name="Tice H."/>
            <person name="Pitluck S."/>
            <person name="Saunders E."/>
            <person name="Brettin T."/>
            <person name="Bruce D."/>
            <person name="Han C."/>
            <person name="Tapia R."/>
            <person name="Schmutz J."/>
            <person name="Larimer F."/>
            <person name="Land M."/>
            <person name="Hauser L."/>
            <person name="Kyrpides N."/>
            <person name="Kim E."/>
            <person name="Lovley D."/>
            <person name="Richardson P."/>
        </authorList>
    </citation>
    <scope>NUCLEOTIDE SEQUENCE [LARGE SCALE GENOMIC DNA]</scope>
    <source>
        <strain evidence="8">DSM 2379 / NBRC 103807 / OttBd1</strain>
    </source>
</reference>
<dbReference type="Pfam" id="PF01593">
    <property type="entry name" value="Amino_oxidase"/>
    <property type="match status" value="1"/>
</dbReference>
<evidence type="ECO:0000259" key="6">
    <source>
        <dbReference type="Pfam" id="PF01593"/>
    </source>
</evidence>
<accession>A1AMG5</accession>
<gene>
    <name evidence="7" type="ordered locus">Ppro_0906</name>
</gene>
<organism evidence="7 8">
    <name type="scientific">Pelobacter propionicus (strain DSM 2379 / NBRC 103807 / OttBd1)</name>
    <dbReference type="NCBI Taxonomy" id="338966"/>
    <lineage>
        <taxon>Bacteria</taxon>
        <taxon>Pseudomonadati</taxon>
        <taxon>Thermodesulfobacteriota</taxon>
        <taxon>Desulfuromonadia</taxon>
        <taxon>Desulfuromonadales</taxon>
        <taxon>Desulfuromonadaceae</taxon>
        <taxon>Pelobacter</taxon>
    </lineage>
</organism>
<evidence type="ECO:0000256" key="4">
    <source>
        <dbReference type="ARBA" id="ARBA00022857"/>
    </source>
</evidence>
<dbReference type="EMBL" id="CP000482">
    <property type="protein sequence ID" value="ABK98535.1"/>
    <property type="molecule type" value="Genomic_DNA"/>
</dbReference>
<keyword evidence="5" id="KW-0520">NAD</keyword>
<dbReference type="InterPro" id="IPR052206">
    <property type="entry name" value="Retinol_saturase"/>
</dbReference>
<dbReference type="KEGG" id="ppd:Ppro_0906"/>
<evidence type="ECO:0000256" key="5">
    <source>
        <dbReference type="ARBA" id="ARBA00023027"/>
    </source>
</evidence>
<dbReference type="STRING" id="338966.Ppro_0906"/>
<dbReference type="Proteomes" id="UP000006732">
    <property type="component" value="Chromosome"/>
</dbReference>
<dbReference type="GO" id="GO:0016491">
    <property type="term" value="F:oxidoreductase activity"/>
    <property type="evidence" value="ECO:0007669"/>
    <property type="project" value="InterPro"/>
</dbReference>
<name>A1AMG5_PELPD</name>
<keyword evidence="4" id="KW-0521">NADP</keyword>
<sequence length="480" mass="52875">MSLLLSMGGKSVLLIEKSPTIGGSLSCFSRGGISFDTGFHFTGGFHQGGILSDMLSLLGIRDMIEPVFLPCSAQNQFVFESHARSFEHPCGMDNITRAFKGYFPAQTGAIDRYFQLVRSVCQRTPSLNLRENVIAPPNLDEDYISLDSVLKELTSDPLLAGLLSGYAMCYGVRPAEVSFANHARMVSSFYESVAFVRHGGDGFINAFREEFRRRTVEIRCSTWITELADIRDSRVGRFVLSSGEEVQADNCVLTIHPQEILRLLPEGHYSRAFASRINAFEPSLGLFSLFAVVKPGQVDPFPDASIVSLFPDTDMNRLLDPAYQGQPALVVVKPPAHGGGKGISIVEPSFAGQVQAWQESRRGARPEGYQAYKRARVEAIKEHLFGCFPEYRDRLDFLDAGSMLTYKEYLCSPDGSAYGVKQKMGQFNLVGKLPLHNLFAAGQSALLPGVIGAMMSSLIVGRNLLGKEQYGQLLDRNLCH</sequence>
<dbReference type="Gene3D" id="3.50.50.60">
    <property type="entry name" value="FAD/NAD(P)-binding domain"/>
    <property type="match status" value="2"/>
</dbReference>
<dbReference type="PANTHER" id="PTHR46091:SF3">
    <property type="entry name" value="AMINE OXIDASE DOMAIN-CONTAINING PROTEIN"/>
    <property type="match status" value="1"/>
</dbReference>
<keyword evidence="2" id="KW-0732">Signal</keyword>
<dbReference type="InterPro" id="IPR002937">
    <property type="entry name" value="Amino_oxidase"/>
</dbReference>
<keyword evidence="8" id="KW-1185">Reference proteome</keyword>